<dbReference type="AlphaFoldDB" id="B7QMP2"/>
<reference evidence="2 4" key="1">
    <citation type="submission" date="2008-03" db="EMBL/GenBank/DDBJ databases">
        <title>Annotation of Ixodes scapularis.</title>
        <authorList>
            <consortium name="Ixodes scapularis Genome Project Consortium"/>
            <person name="Caler E."/>
            <person name="Hannick L.I."/>
            <person name="Bidwell S."/>
            <person name="Joardar V."/>
            <person name="Thiagarajan M."/>
            <person name="Amedeo P."/>
            <person name="Galinsky K.J."/>
            <person name="Schobel S."/>
            <person name="Inman J."/>
            <person name="Hostetler J."/>
            <person name="Miller J."/>
            <person name="Hammond M."/>
            <person name="Megy K."/>
            <person name="Lawson D."/>
            <person name="Kodira C."/>
            <person name="Sutton G."/>
            <person name="Meyer J."/>
            <person name="Hill C.A."/>
            <person name="Birren B."/>
            <person name="Nene V."/>
            <person name="Collins F."/>
            <person name="Alarcon-Chaidez F."/>
            <person name="Wikel S."/>
            <person name="Strausberg R."/>
        </authorList>
    </citation>
    <scope>NUCLEOTIDE SEQUENCE [LARGE SCALE GENOMIC DNA]</scope>
    <source>
        <strain evidence="4">Wikel</strain>
        <strain evidence="2">Wikel colony</strain>
    </source>
</reference>
<dbReference type="EMBL" id="ABJB011076856">
    <property type="status" value="NOT_ANNOTATED_CDS"/>
    <property type="molecule type" value="Genomic_DNA"/>
</dbReference>
<reference evidence="3" key="2">
    <citation type="submission" date="2020-05" db="UniProtKB">
        <authorList>
            <consortium name="EnsemblMetazoa"/>
        </authorList>
    </citation>
    <scope>IDENTIFICATION</scope>
    <source>
        <strain evidence="3">wikel</strain>
    </source>
</reference>
<gene>
    <name evidence="2" type="ORF">IscW_ISCW023992</name>
</gene>
<evidence type="ECO:0000313" key="4">
    <source>
        <dbReference type="Proteomes" id="UP000001555"/>
    </source>
</evidence>
<evidence type="ECO:0000313" key="2">
    <source>
        <dbReference type="EMBL" id="EEC20114.1"/>
    </source>
</evidence>
<dbReference type="InParanoid" id="B7QMP2"/>
<dbReference type="EnsemblMetazoa" id="ISCW023992-RA">
    <property type="protein sequence ID" value="ISCW023992-PA"/>
    <property type="gene ID" value="ISCW023992"/>
</dbReference>
<dbReference type="HOGENOM" id="CLU_1847356_0_0_1"/>
<dbReference type="EMBL" id="DS972334">
    <property type="protein sequence ID" value="EEC20114.1"/>
    <property type="molecule type" value="Genomic_DNA"/>
</dbReference>
<feature type="region of interest" description="Disordered" evidence="1">
    <location>
        <begin position="1"/>
        <end position="24"/>
    </location>
</feature>
<evidence type="ECO:0000256" key="1">
    <source>
        <dbReference type="SAM" id="MobiDB-lite"/>
    </source>
</evidence>
<sequence>MSFEPDRICRSGGRHISLSEPRHETTLATNDYPLSSKLLSASLSHAGKGQGQSLAEAVQGAANLCGDGDSPERSALSQPTHCARVALSLIGVQEQTKPAELEIYSRLAYSTAPLSPLKRSLNSTMAKVPGQSFEKSVEG</sequence>
<keyword evidence="4" id="KW-1185">Reference proteome</keyword>
<dbReference type="VEuPathDB" id="VectorBase:ISCI023992"/>
<dbReference type="PaxDb" id="6945-B7QMP2"/>
<evidence type="ECO:0000313" key="3">
    <source>
        <dbReference type="EnsemblMetazoa" id="ISCW023992-PA"/>
    </source>
</evidence>
<dbReference type="Proteomes" id="UP000001555">
    <property type="component" value="Unassembled WGS sequence"/>
</dbReference>
<proteinExistence type="predicted"/>
<organism>
    <name type="scientific">Ixodes scapularis</name>
    <name type="common">Black-legged tick</name>
    <name type="synonym">Deer tick</name>
    <dbReference type="NCBI Taxonomy" id="6945"/>
    <lineage>
        <taxon>Eukaryota</taxon>
        <taxon>Metazoa</taxon>
        <taxon>Ecdysozoa</taxon>
        <taxon>Arthropoda</taxon>
        <taxon>Chelicerata</taxon>
        <taxon>Arachnida</taxon>
        <taxon>Acari</taxon>
        <taxon>Parasitiformes</taxon>
        <taxon>Ixodida</taxon>
        <taxon>Ixodoidea</taxon>
        <taxon>Ixodidae</taxon>
        <taxon>Ixodinae</taxon>
        <taxon>Ixodes</taxon>
    </lineage>
</organism>
<protein>
    <submittedName>
        <fullName evidence="2 3">Uncharacterized protein</fullName>
    </submittedName>
</protein>
<accession>B7QMP2</accession>
<dbReference type="VEuPathDB" id="VectorBase:ISCW023992"/>
<name>B7QMP2_IXOSC</name>
<feature type="region of interest" description="Disordered" evidence="1">
    <location>
        <begin position="119"/>
        <end position="139"/>
    </location>
</feature>